<dbReference type="Proteomes" id="UP001283361">
    <property type="component" value="Unassembled WGS sequence"/>
</dbReference>
<name>A0AAE1CTW1_9GAST</name>
<organism evidence="1 2">
    <name type="scientific">Elysia crispata</name>
    <name type="common">lettuce slug</name>
    <dbReference type="NCBI Taxonomy" id="231223"/>
    <lineage>
        <taxon>Eukaryota</taxon>
        <taxon>Metazoa</taxon>
        <taxon>Spiralia</taxon>
        <taxon>Lophotrochozoa</taxon>
        <taxon>Mollusca</taxon>
        <taxon>Gastropoda</taxon>
        <taxon>Heterobranchia</taxon>
        <taxon>Euthyneura</taxon>
        <taxon>Panpulmonata</taxon>
        <taxon>Sacoglossa</taxon>
        <taxon>Placobranchoidea</taxon>
        <taxon>Plakobranchidae</taxon>
        <taxon>Elysia</taxon>
    </lineage>
</organism>
<gene>
    <name evidence="1" type="ORF">RRG08_064521</name>
</gene>
<reference evidence="1" key="1">
    <citation type="journal article" date="2023" name="G3 (Bethesda)">
        <title>A reference genome for the long-term kleptoplast-retaining sea slug Elysia crispata morphotype clarki.</title>
        <authorList>
            <person name="Eastman K.E."/>
            <person name="Pendleton A.L."/>
            <person name="Shaikh M.A."/>
            <person name="Suttiyut T."/>
            <person name="Ogas R."/>
            <person name="Tomko P."/>
            <person name="Gavelis G."/>
            <person name="Widhalm J.R."/>
            <person name="Wisecaver J.H."/>
        </authorList>
    </citation>
    <scope>NUCLEOTIDE SEQUENCE</scope>
    <source>
        <strain evidence="1">ECLA1</strain>
    </source>
</reference>
<sequence>MWSRTRQLVVKEEDPHAIFLTTAYDGIPRKLDVNRRNRRFSETPQSAIALVKVYKAPDIPNGKKTDLLSCQSGQIPSAYRHYFESLPVGAEDEEAEAED</sequence>
<evidence type="ECO:0000313" key="1">
    <source>
        <dbReference type="EMBL" id="KAK3735929.1"/>
    </source>
</evidence>
<proteinExistence type="predicted"/>
<accession>A0AAE1CTW1</accession>
<comment type="caution">
    <text evidence="1">The sequence shown here is derived from an EMBL/GenBank/DDBJ whole genome shotgun (WGS) entry which is preliminary data.</text>
</comment>
<dbReference type="AlphaFoldDB" id="A0AAE1CTW1"/>
<keyword evidence="2" id="KW-1185">Reference proteome</keyword>
<evidence type="ECO:0000313" key="2">
    <source>
        <dbReference type="Proteomes" id="UP001283361"/>
    </source>
</evidence>
<dbReference type="EMBL" id="JAWDGP010006762">
    <property type="protein sequence ID" value="KAK3735929.1"/>
    <property type="molecule type" value="Genomic_DNA"/>
</dbReference>
<protein>
    <submittedName>
        <fullName evidence="1">Uncharacterized protein</fullName>
    </submittedName>
</protein>